<dbReference type="Gene3D" id="3.40.50.720">
    <property type="entry name" value="NAD(P)-binding Rossmann-like Domain"/>
    <property type="match status" value="1"/>
</dbReference>
<keyword evidence="4" id="KW-1185">Reference proteome</keyword>
<evidence type="ECO:0000256" key="2">
    <source>
        <dbReference type="ARBA" id="ARBA00023002"/>
    </source>
</evidence>
<dbReference type="PANTHER" id="PTHR24321:SF11">
    <property type="entry name" value="BLR0893 PROTEIN"/>
    <property type="match status" value="1"/>
</dbReference>
<reference evidence="3 4" key="1">
    <citation type="submission" date="2019-01" db="EMBL/GenBank/DDBJ databases">
        <title>Ktedonosporobacter rubrisoli SCAWS-G2.</title>
        <authorList>
            <person name="Huang Y."/>
            <person name="Yan B."/>
        </authorList>
    </citation>
    <scope>NUCLEOTIDE SEQUENCE [LARGE SCALE GENOMIC DNA]</scope>
    <source>
        <strain evidence="3 4">SCAWS-G2</strain>
    </source>
</reference>
<dbReference type="CDD" id="cd05233">
    <property type="entry name" value="SDR_c"/>
    <property type="match status" value="1"/>
</dbReference>
<evidence type="ECO:0000313" key="4">
    <source>
        <dbReference type="Proteomes" id="UP000290365"/>
    </source>
</evidence>
<dbReference type="InterPro" id="IPR036291">
    <property type="entry name" value="NAD(P)-bd_dom_sf"/>
</dbReference>
<keyword evidence="2 3" id="KW-0560">Oxidoreductase</keyword>
<organism evidence="3 4">
    <name type="scientific">Ktedonosporobacter rubrisoli</name>
    <dbReference type="NCBI Taxonomy" id="2509675"/>
    <lineage>
        <taxon>Bacteria</taxon>
        <taxon>Bacillati</taxon>
        <taxon>Chloroflexota</taxon>
        <taxon>Ktedonobacteria</taxon>
        <taxon>Ktedonobacterales</taxon>
        <taxon>Ktedonosporobacteraceae</taxon>
        <taxon>Ktedonosporobacter</taxon>
    </lineage>
</organism>
<dbReference type="SUPFAM" id="SSF51735">
    <property type="entry name" value="NAD(P)-binding Rossmann-fold domains"/>
    <property type="match status" value="1"/>
</dbReference>
<dbReference type="RefSeq" id="WP_129894360.1">
    <property type="nucleotide sequence ID" value="NZ_CP035758.1"/>
</dbReference>
<evidence type="ECO:0000256" key="1">
    <source>
        <dbReference type="ARBA" id="ARBA00006484"/>
    </source>
</evidence>
<dbReference type="NCBIfam" id="NF005559">
    <property type="entry name" value="PRK07231.1"/>
    <property type="match status" value="1"/>
</dbReference>
<dbReference type="KEGG" id="kbs:EPA93_47970"/>
<dbReference type="FunFam" id="3.40.50.720:FF:000084">
    <property type="entry name" value="Short-chain dehydrogenase reductase"/>
    <property type="match status" value="1"/>
</dbReference>
<protein>
    <submittedName>
        <fullName evidence="3">Glucose 1-dehydrogenase</fullName>
        <ecNumber evidence="3">1.1.1.47</ecNumber>
    </submittedName>
</protein>
<dbReference type="PRINTS" id="PR00081">
    <property type="entry name" value="GDHRDH"/>
</dbReference>
<dbReference type="GO" id="GO:0047936">
    <property type="term" value="F:glucose 1-dehydrogenase [NAD(P)+] activity"/>
    <property type="evidence" value="ECO:0007669"/>
    <property type="project" value="UniProtKB-EC"/>
</dbReference>
<dbReference type="PROSITE" id="PS00061">
    <property type="entry name" value="ADH_SHORT"/>
    <property type="match status" value="1"/>
</dbReference>
<dbReference type="InterPro" id="IPR002347">
    <property type="entry name" value="SDR_fam"/>
</dbReference>
<dbReference type="EC" id="1.1.1.47" evidence="3"/>
<name>A0A4P6K4Z5_KTERU</name>
<dbReference type="AlphaFoldDB" id="A0A4P6K4Z5"/>
<comment type="similarity">
    <text evidence="1">Belongs to the short-chain dehydrogenases/reductases (SDR) family.</text>
</comment>
<dbReference type="PRINTS" id="PR00080">
    <property type="entry name" value="SDRFAMILY"/>
</dbReference>
<gene>
    <name evidence="3" type="ORF">EPA93_47970</name>
</gene>
<dbReference type="OrthoDB" id="153550at2"/>
<dbReference type="Proteomes" id="UP000290365">
    <property type="component" value="Chromosome"/>
</dbReference>
<dbReference type="InterPro" id="IPR020904">
    <property type="entry name" value="Sc_DH/Rdtase_CS"/>
</dbReference>
<evidence type="ECO:0000313" key="3">
    <source>
        <dbReference type="EMBL" id="QBD83294.1"/>
    </source>
</evidence>
<sequence>MSEENSFREKVALVTGGSTGIGQATSLAFARTGAVVIIAGRRIIEGEQIAQQIRAAGGKGYFHQVDVTDEEQVKGLIENIVETYGHLDAAFNNAGSEGYPGPLIETDEQAFEHTIDANLKSVWLSMKYEIRQMKRQGHGAIVNNASTLAHVGAPNMALYAATKHAVVGLTRSAALEYATSGVRINAVSPGAIETAMGARAYGNIEVFRKAQVPVHPMQRVGFPQEVAGAALFLCSDEASFITGQTLGVDGGYLAQ</sequence>
<dbReference type="EMBL" id="CP035758">
    <property type="protein sequence ID" value="QBD83294.1"/>
    <property type="molecule type" value="Genomic_DNA"/>
</dbReference>
<accession>A0A4P6K4Z5</accession>
<dbReference type="Pfam" id="PF13561">
    <property type="entry name" value="adh_short_C2"/>
    <property type="match status" value="1"/>
</dbReference>
<proteinExistence type="inferred from homology"/>
<dbReference type="PANTHER" id="PTHR24321">
    <property type="entry name" value="DEHYDROGENASES, SHORT CHAIN"/>
    <property type="match status" value="1"/>
</dbReference>